<dbReference type="SFLD" id="SFLDS00029">
    <property type="entry name" value="Radical_SAM"/>
    <property type="match status" value="1"/>
</dbReference>
<dbReference type="Pfam" id="PF13186">
    <property type="entry name" value="SPASM"/>
    <property type="match status" value="1"/>
</dbReference>
<dbReference type="PROSITE" id="PS51918">
    <property type="entry name" value="RADICAL_SAM"/>
    <property type="match status" value="1"/>
</dbReference>
<dbReference type="Pfam" id="PF04055">
    <property type="entry name" value="Radical_SAM"/>
    <property type="match status" value="1"/>
</dbReference>
<dbReference type="PANTHER" id="PTHR43273">
    <property type="entry name" value="ANAEROBIC SULFATASE-MATURATING ENZYME HOMOLOG ASLB-RELATED"/>
    <property type="match status" value="1"/>
</dbReference>
<accession>A0A8J6J3V3</accession>
<dbReference type="GO" id="GO:0051539">
    <property type="term" value="F:4 iron, 4 sulfur cluster binding"/>
    <property type="evidence" value="ECO:0007669"/>
    <property type="project" value="UniProtKB-KW"/>
</dbReference>
<name>A0A8J6J3V3_9FIRM</name>
<dbReference type="InterPro" id="IPR000385">
    <property type="entry name" value="MoaA_NifB_PqqE_Fe-S-bd_CS"/>
</dbReference>
<dbReference type="InterPro" id="IPR023885">
    <property type="entry name" value="4Fe4S-binding_SPASM_dom"/>
</dbReference>
<comment type="cofactor">
    <cofactor evidence="1">
        <name>[4Fe-4S] cluster</name>
        <dbReference type="ChEBI" id="CHEBI:49883"/>
    </cofactor>
</comment>
<dbReference type="InterPro" id="IPR024025">
    <property type="entry name" value="SCIFF_rSAM_maturase"/>
</dbReference>
<evidence type="ECO:0000256" key="6">
    <source>
        <dbReference type="ARBA" id="ARBA00023014"/>
    </source>
</evidence>
<dbReference type="Proteomes" id="UP000602260">
    <property type="component" value="Unassembled WGS sequence"/>
</dbReference>
<dbReference type="CDD" id="cd01335">
    <property type="entry name" value="Radical_SAM"/>
    <property type="match status" value="1"/>
</dbReference>
<keyword evidence="3" id="KW-0949">S-adenosyl-L-methionine</keyword>
<evidence type="ECO:0000256" key="5">
    <source>
        <dbReference type="ARBA" id="ARBA00023004"/>
    </source>
</evidence>
<dbReference type="SUPFAM" id="SSF102114">
    <property type="entry name" value="Radical SAM enzymes"/>
    <property type="match status" value="1"/>
</dbReference>
<reference evidence="8" key="1">
    <citation type="submission" date="2020-08" db="EMBL/GenBank/DDBJ databases">
        <title>Genome public.</title>
        <authorList>
            <person name="Liu C."/>
            <person name="Sun Q."/>
        </authorList>
    </citation>
    <scope>NUCLEOTIDE SEQUENCE</scope>
    <source>
        <strain evidence="8">BX5</strain>
    </source>
</reference>
<evidence type="ECO:0000256" key="4">
    <source>
        <dbReference type="ARBA" id="ARBA00022723"/>
    </source>
</evidence>
<evidence type="ECO:0000313" key="9">
    <source>
        <dbReference type="Proteomes" id="UP000602260"/>
    </source>
</evidence>
<dbReference type="PANTHER" id="PTHR43273:SF8">
    <property type="entry name" value="RADICAL SAM DOMAIN PROTEIN"/>
    <property type="match status" value="1"/>
</dbReference>
<proteinExistence type="predicted"/>
<protein>
    <submittedName>
        <fullName evidence="8">Thioether cross-link-forming SCIFF peptide maturase</fullName>
    </submittedName>
</protein>
<keyword evidence="9" id="KW-1185">Reference proteome</keyword>
<evidence type="ECO:0000256" key="1">
    <source>
        <dbReference type="ARBA" id="ARBA00001966"/>
    </source>
</evidence>
<dbReference type="Gene3D" id="3.20.20.70">
    <property type="entry name" value="Aldolase class I"/>
    <property type="match status" value="1"/>
</dbReference>
<keyword evidence="6" id="KW-0411">Iron-sulfur</keyword>
<dbReference type="AlphaFoldDB" id="A0A8J6J3V3"/>
<dbReference type="CDD" id="cd21124">
    <property type="entry name" value="SPASM_CteB-like"/>
    <property type="match status" value="1"/>
</dbReference>
<dbReference type="PROSITE" id="PS01305">
    <property type="entry name" value="MOAA_NIFB_PQQE"/>
    <property type="match status" value="1"/>
</dbReference>
<dbReference type="InterPro" id="IPR047602">
    <property type="entry name" value="SPASM_CteB-like"/>
</dbReference>
<dbReference type="EMBL" id="JACOPN010000004">
    <property type="protein sequence ID" value="MBC5717125.1"/>
    <property type="molecule type" value="Genomic_DNA"/>
</dbReference>
<keyword evidence="2" id="KW-0004">4Fe-4S</keyword>
<dbReference type="GO" id="GO:0016491">
    <property type="term" value="F:oxidoreductase activity"/>
    <property type="evidence" value="ECO:0007669"/>
    <property type="project" value="InterPro"/>
</dbReference>
<keyword evidence="5" id="KW-0408">Iron</keyword>
<keyword evidence="4" id="KW-0479">Metal-binding</keyword>
<dbReference type="SFLD" id="SFLDG01386">
    <property type="entry name" value="main_SPASM_domain-containing"/>
    <property type="match status" value="1"/>
</dbReference>
<evidence type="ECO:0000313" key="8">
    <source>
        <dbReference type="EMBL" id="MBC5717125.1"/>
    </source>
</evidence>
<dbReference type="SFLD" id="SFLDG01384">
    <property type="entry name" value="thioether_bond_formation_requi"/>
    <property type="match status" value="1"/>
</dbReference>
<dbReference type="InterPro" id="IPR023867">
    <property type="entry name" value="Sulphatase_maturase_rSAM"/>
</dbReference>
<evidence type="ECO:0000259" key="7">
    <source>
        <dbReference type="PROSITE" id="PS51918"/>
    </source>
</evidence>
<dbReference type="InterPro" id="IPR007197">
    <property type="entry name" value="rSAM"/>
</dbReference>
<dbReference type="NCBIfam" id="TIGR04085">
    <property type="entry name" value="rSAM_more_4Fe4S"/>
    <property type="match status" value="1"/>
</dbReference>
<organism evidence="8 9">
    <name type="scientific">Flintibacter faecis</name>
    <dbReference type="NCBI Taxonomy" id="2763047"/>
    <lineage>
        <taxon>Bacteria</taxon>
        <taxon>Bacillati</taxon>
        <taxon>Bacillota</taxon>
        <taxon>Clostridia</taxon>
        <taxon>Eubacteriales</taxon>
        <taxon>Flintibacter</taxon>
    </lineage>
</organism>
<evidence type="ECO:0000256" key="2">
    <source>
        <dbReference type="ARBA" id="ARBA00022485"/>
    </source>
</evidence>
<dbReference type="SFLD" id="SFLDG01067">
    <property type="entry name" value="SPASM/twitch_domain_containing"/>
    <property type="match status" value="1"/>
</dbReference>
<dbReference type="InterPro" id="IPR058240">
    <property type="entry name" value="rSAM_sf"/>
</dbReference>
<dbReference type="InterPro" id="IPR013785">
    <property type="entry name" value="Aldolase_TIM"/>
</dbReference>
<gene>
    <name evidence="8" type="primary">scfB</name>
    <name evidence="8" type="ORF">H8S55_07310</name>
</gene>
<evidence type="ECO:0000256" key="3">
    <source>
        <dbReference type="ARBA" id="ARBA00022691"/>
    </source>
</evidence>
<sequence>MVHTFTALGQYLAADVNSGAVHVLDEMSYRLLSAVGEEGPMAPEMPETLAQRLPQYPIQELKEAWQELHGLQDQGLLFTNDEYIDPEKAMELPRQAVVKALCLHVSHDCNLRCRYCFASTGDFGTGHRMTMDFETAKRAIDWVVEKSGKRRNIEVDFFGGEPLMAMDTVKRTVEYARSLEQAHNKCFRFTITTNGILLSDENIDYINREMSNVVLSLDGRQNVNDHMRPTINGKGSYDVIVPKFQKLVAGRGTKDYYVRGTFTRENLDFSEDVMHLASLGFRHVSVEPASGPLDDPFAIKCEDLPQVDAEYEKLARELMGRKDVNFFHFNVDLAQGPCVIKRLRGCGAGCEYVAITPDGDIYPCHQFVGKEEYCMGNVFDGSFNMDISSTFANQNIYTRPACRECWARFYCSGGCSASNLLVNNDISKSNEVACEMERKRLECAIALNAIAAGMGEAVPTCSNTDCNQCESCQ</sequence>
<dbReference type="RefSeq" id="WP_186878424.1">
    <property type="nucleotide sequence ID" value="NZ_JACOPN010000004.1"/>
</dbReference>
<feature type="domain" description="Radical SAM core" evidence="7">
    <location>
        <begin position="95"/>
        <end position="330"/>
    </location>
</feature>
<dbReference type="NCBIfam" id="TIGR03974">
    <property type="entry name" value="rSAM_six_Cys"/>
    <property type="match status" value="1"/>
</dbReference>
<comment type="caution">
    <text evidence="8">The sequence shown here is derived from an EMBL/GenBank/DDBJ whole genome shotgun (WGS) entry which is preliminary data.</text>
</comment>
<dbReference type="GO" id="GO:0046872">
    <property type="term" value="F:metal ion binding"/>
    <property type="evidence" value="ECO:0007669"/>
    <property type="project" value="UniProtKB-KW"/>
</dbReference>